<gene>
    <name evidence="1" type="ORF">MNBD_GAMMA15-2114</name>
</gene>
<reference evidence="1" key="1">
    <citation type="submission" date="2018-06" db="EMBL/GenBank/DDBJ databases">
        <authorList>
            <person name="Zhirakovskaya E."/>
        </authorList>
    </citation>
    <scope>NUCLEOTIDE SEQUENCE</scope>
</reference>
<dbReference type="EMBL" id="UOFN01000091">
    <property type="protein sequence ID" value="VAW78178.1"/>
    <property type="molecule type" value="Genomic_DNA"/>
</dbReference>
<protein>
    <recommendedName>
        <fullName evidence="2">Transcriptional regulator, AbiEi antitoxin, Type IV TA system</fullName>
    </recommendedName>
</protein>
<proteinExistence type="predicted"/>
<dbReference type="AlphaFoldDB" id="A0A3B0YBE5"/>
<name>A0A3B0YBE5_9ZZZZ</name>
<evidence type="ECO:0000313" key="1">
    <source>
        <dbReference type="EMBL" id="VAW78178.1"/>
    </source>
</evidence>
<evidence type="ECO:0008006" key="2">
    <source>
        <dbReference type="Google" id="ProtNLM"/>
    </source>
</evidence>
<accession>A0A3B0YBE5</accession>
<organism evidence="1">
    <name type="scientific">hydrothermal vent metagenome</name>
    <dbReference type="NCBI Taxonomy" id="652676"/>
    <lineage>
        <taxon>unclassified sequences</taxon>
        <taxon>metagenomes</taxon>
        <taxon>ecological metagenomes</taxon>
    </lineage>
</organism>
<sequence>MRSLELLKKHLKPGTVYRRSDLARWSRSVDRHARELVDAGILEKLQNGLYYYPKTSSFGAVPADDKQLVRTFLKDDEFLLTSPNAYNRLGLGTTQLYNSRVVYNHKRHGIFKLGGRTFEFRRKYKFPKRLTEEFLLVDLMNNLKSLAEDQEALRVKVGARALEMEPKKLRRAVKQYANAASKKYFESVLDETGLAHVA</sequence>